<dbReference type="Pfam" id="PF00593">
    <property type="entry name" value="TonB_dep_Rec_b-barrel"/>
    <property type="match status" value="1"/>
</dbReference>
<dbReference type="KEGG" id="bcel:BcellWH2_01182"/>
<evidence type="ECO:0000256" key="5">
    <source>
        <dbReference type="ARBA" id="ARBA00023077"/>
    </source>
</evidence>
<dbReference type="SUPFAM" id="SSF56935">
    <property type="entry name" value="Porins"/>
    <property type="match status" value="1"/>
</dbReference>
<organism evidence="13 14">
    <name type="scientific">Bacteroides cellulosilyticus</name>
    <dbReference type="NCBI Taxonomy" id="246787"/>
    <lineage>
        <taxon>Bacteria</taxon>
        <taxon>Pseudomonadati</taxon>
        <taxon>Bacteroidota</taxon>
        <taxon>Bacteroidia</taxon>
        <taxon>Bacteroidales</taxon>
        <taxon>Bacteroidaceae</taxon>
        <taxon>Bacteroides</taxon>
    </lineage>
</organism>
<evidence type="ECO:0000256" key="2">
    <source>
        <dbReference type="ARBA" id="ARBA00022448"/>
    </source>
</evidence>
<dbReference type="InterPro" id="IPR036942">
    <property type="entry name" value="Beta-barrel_TonB_sf"/>
</dbReference>
<gene>
    <name evidence="13" type="ORF">BcellWH2_01182</name>
</gene>
<keyword evidence="7 8" id="KW-0998">Cell outer membrane</keyword>
<dbReference type="InterPro" id="IPR037066">
    <property type="entry name" value="Plug_dom_sf"/>
</dbReference>
<name>A0A0P0G3D5_9BACE</name>
<dbReference type="PROSITE" id="PS52016">
    <property type="entry name" value="TONB_DEPENDENT_REC_3"/>
    <property type="match status" value="1"/>
</dbReference>
<dbReference type="InterPro" id="IPR039426">
    <property type="entry name" value="TonB-dep_rcpt-like"/>
</dbReference>
<dbReference type="InterPro" id="IPR023997">
    <property type="entry name" value="TonB-dep_OMP_SusC/RagA_CS"/>
</dbReference>
<comment type="subcellular location">
    <subcellularLocation>
        <location evidence="1 8">Cell outer membrane</location>
        <topology evidence="1 8">Multi-pass membrane protein</topology>
    </subcellularLocation>
</comment>
<feature type="signal peptide" evidence="10">
    <location>
        <begin position="1"/>
        <end position="30"/>
    </location>
</feature>
<dbReference type="Gene3D" id="2.170.130.10">
    <property type="entry name" value="TonB-dependent receptor, plug domain"/>
    <property type="match status" value="1"/>
</dbReference>
<dbReference type="InterPro" id="IPR012910">
    <property type="entry name" value="Plug_dom"/>
</dbReference>
<dbReference type="FunFam" id="2.60.40.1120:FF:000003">
    <property type="entry name" value="Outer membrane protein Omp121"/>
    <property type="match status" value="1"/>
</dbReference>
<evidence type="ECO:0000256" key="10">
    <source>
        <dbReference type="SAM" id="SignalP"/>
    </source>
</evidence>
<evidence type="ECO:0000256" key="7">
    <source>
        <dbReference type="ARBA" id="ARBA00023237"/>
    </source>
</evidence>
<keyword evidence="2 8" id="KW-0813">Transport</keyword>
<accession>A0A0P0G3D5</accession>
<dbReference type="Proteomes" id="UP000061809">
    <property type="component" value="Chromosome"/>
</dbReference>
<dbReference type="Gene3D" id="2.40.170.20">
    <property type="entry name" value="TonB-dependent receptor, beta-barrel domain"/>
    <property type="match status" value="1"/>
</dbReference>
<feature type="chain" id="PRO_5006047188" evidence="10">
    <location>
        <begin position="31"/>
        <end position="1056"/>
    </location>
</feature>
<dbReference type="PATRIC" id="fig|246787.4.peg.1220"/>
<evidence type="ECO:0000313" key="14">
    <source>
        <dbReference type="Proteomes" id="UP000061809"/>
    </source>
</evidence>
<evidence type="ECO:0000259" key="11">
    <source>
        <dbReference type="Pfam" id="PF00593"/>
    </source>
</evidence>
<evidence type="ECO:0000256" key="8">
    <source>
        <dbReference type="PROSITE-ProRule" id="PRU01360"/>
    </source>
</evidence>
<comment type="similarity">
    <text evidence="8 9">Belongs to the TonB-dependent receptor family.</text>
</comment>
<keyword evidence="6 8" id="KW-0472">Membrane</keyword>
<evidence type="ECO:0000259" key="12">
    <source>
        <dbReference type="Pfam" id="PF07715"/>
    </source>
</evidence>
<keyword evidence="4 8" id="KW-0812">Transmembrane</keyword>
<dbReference type="InterPro" id="IPR023996">
    <property type="entry name" value="TonB-dep_OMP_SusC/RagA"/>
</dbReference>
<protein>
    <submittedName>
        <fullName evidence="13">TonB dependent receptor</fullName>
    </submittedName>
</protein>
<dbReference type="RefSeq" id="WP_029428379.1">
    <property type="nucleotide sequence ID" value="NZ_CP012801.1"/>
</dbReference>
<dbReference type="NCBIfam" id="TIGR04057">
    <property type="entry name" value="SusC_RagA_signa"/>
    <property type="match status" value="1"/>
</dbReference>
<keyword evidence="3 8" id="KW-1134">Transmembrane beta strand</keyword>
<evidence type="ECO:0000313" key="13">
    <source>
        <dbReference type="EMBL" id="ALJ58444.1"/>
    </source>
</evidence>
<evidence type="ECO:0000256" key="3">
    <source>
        <dbReference type="ARBA" id="ARBA00022452"/>
    </source>
</evidence>
<dbReference type="InterPro" id="IPR000531">
    <property type="entry name" value="Beta-barrel_TonB"/>
</dbReference>
<evidence type="ECO:0000256" key="1">
    <source>
        <dbReference type="ARBA" id="ARBA00004571"/>
    </source>
</evidence>
<keyword evidence="5 9" id="KW-0798">TonB box</keyword>
<keyword evidence="10" id="KW-0732">Signal</keyword>
<sequence>MKKKEHKSKSLFWRLSLVLSALILSTNMMAQSITQTGVIVDQNNEPMIGVTVQVKGATTGGITDLDGNFSIKCNKGATLVFSFMGYKTVEYKASGQRMRIEMVEDAQALDEVVIVGFGSMNKKHITGSMTSVDSKILEEKNSVNVFDALQGAAPGMQIVSNSGAPGSSSFVSIRGASTFSDEGVSPLYVVDGVVVDNIDDISANDIKQIDVMKDAASSAIYGARSANGVILITTKSGESGKPRVDVRYQHSFYTVARKLPQVNAFESRLSMAASDLDNPSKTLEKFSARTDSVGMKYSTNYYYQDLLFRTGGRDDASVQISGGSKGFKYRASLNYIGEKGVILESGNDKYTANINVDYEPWKNIKFTTRVRLSYNKVNNIKESVLQDAMRRDPDMIIWYPDGELIPYYSSGGRRNPIAELKQKLDERSTYRGNFYQGVTWTFTPWLRLDADISADYTSYRNLTFSSKYLEGSDNGKNTGADRSQQTWKYAGEAYLNFNKTIAKDHSLNAMVGSSFEVSNQLEYNIAGSFFLSEDIHYMNLATVKDVKNIYTSGWDEAMVGVFGRVVYSWKSRYTITGNLRFDGSSRFGKNNRWGSFPSVSAAWRISDEPFMRWSNNVLTDAKVRASYGITGNDKIGRYESQTVYTAGSQYYNSVGGIVPASKYGNPNLKWEQTKQTNIGLDLSFLNGRIMFVADYYIKKTSDLLSDYNLPSTTGYDKMRVNLASIENKGVELSLTTTPVRTRDFSWSTTVNWWKNDNKILDLAREDYISSAWLIAAGKPAGLFYGYKNLGVYEYDASNAWTQDYKTRLTPVFKRDGDGNVVIGLNGQPTLEKYLNSDGSEYTGKVAQMTVNGVIAGGGDVIWYNKPNENGELDNVINSNDQTELGKATPDWFGSWGNTLTYKDFSLSFNFYVSWGGQVWNDLKRYYCSWGGNTHKQTPEYIMQGWKYPGEITGWYALNSKQRKTNNHSMSLSDQFLEDATFIRLQSVRLSYNVNQRFLNKTPLRSVQAYIYGNNLLTWTNYTGYDPELSGGVLTPGKDSSKYPRKREFGIGFNVGF</sequence>
<dbReference type="Pfam" id="PF13715">
    <property type="entry name" value="CarbopepD_reg_2"/>
    <property type="match status" value="1"/>
</dbReference>
<evidence type="ECO:0000256" key="4">
    <source>
        <dbReference type="ARBA" id="ARBA00022692"/>
    </source>
</evidence>
<dbReference type="SUPFAM" id="SSF49464">
    <property type="entry name" value="Carboxypeptidase regulatory domain-like"/>
    <property type="match status" value="1"/>
</dbReference>
<dbReference type="Pfam" id="PF07715">
    <property type="entry name" value="Plug"/>
    <property type="match status" value="1"/>
</dbReference>
<reference evidence="13 14" key="1">
    <citation type="journal article" date="2015" name="Science">
        <title>Genetic determinants of in vivo fitness and diet responsiveness in multiple human gut Bacteroides.</title>
        <authorList>
            <person name="Wu M."/>
            <person name="McNulty N.P."/>
            <person name="Rodionov D.A."/>
            <person name="Khoroshkin M.S."/>
            <person name="Griffin N.W."/>
            <person name="Cheng J."/>
            <person name="Latreille P."/>
            <person name="Kerstetter R.A."/>
            <person name="Terrapon N."/>
            <person name="Henrissat B."/>
            <person name="Osterman A.L."/>
            <person name="Gordon J.I."/>
        </authorList>
    </citation>
    <scope>NUCLEOTIDE SEQUENCE [LARGE SCALE GENOMIC DNA]</scope>
    <source>
        <strain evidence="13 14">WH2</strain>
    </source>
</reference>
<dbReference type="NCBIfam" id="TIGR04056">
    <property type="entry name" value="OMP_RagA_SusC"/>
    <property type="match status" value="1"/>
</dbReference>
<feature type="domain" description="TonB-dependent receptor plug" evidence="12">
    <location>
        <begin position="122"/>
        <end position="229"/>
    </location>
</feature>
<evidence type="ECO:0000256" key="6">
    <source>
        <dbReference type="ARBA" id="ARBA00023136"/>
    </source>
</evidence>
<dbReference type="GO" id="GO:0009279">
    <property type="term" value="C:cell outer membrane"/>
    <property type="evidence" value="ECO:0007669"/>
    <property type="project" value="UniProtKB-SubCell"/>
</dbReference>
<feature type="domain" description="TonB-dependent receptor-like beta-barrel" evidence="11">
    <location>
        <begin position="424"/>
        <end position="756"/>
    </location>
</feature>
<dbReference type="EMBL" id="CP012801">
    <property type="protein sequence ID" value="ALJ58444.1"/>
    <property type="molecule type" value="Genomic_DNA"/>
</dbReference>
<dbReference type="InterPro" id="IPR008969">
    <property type="entry name" value="CarboxyPept-like_regulatory"/>
</dbReference>
<evidence type="ECO:0000256" key="9">
    <source>
        <dbReference type="RuleBase" id="RU003357"/>
    </source>
</evidence>
<proteinExistence type="inferred from homology"/>
<keyword evidence="13" id="KW-0675">Receptor</keyword>
<dbReference type="AlphaFoldDB" id="A0A0P0G3D5"/>